<dbReference type="PANTHER" id="PTHR10773">
    <property type="entry name" value="DNA-DIRECTED RNA POLYMERASES I, II, AND III SUBUNIT RPABC2"/>
    <property type="match status" value="1"/>
</dbReference>
<evidence type="ECO:0000313" key="1">
    <source>
        <dbReference type="EMBL" id="KAK9751589.1"/>
    </source>
</evidence>
<proteinExistence type="predicted"/>
<protein>
    <submittedName>
        <fullName evidence="1">Uncharacterized protein</fullName>
    </submittedName>
</protein>
<evidence type="ECO:0000313" key="2">
    <source>
        <dbReference type="Proteomes" id="UP001458880"/>
    </source>
</evidence>
<dbReference type="Proteomes" id="UP001458880">
    <property type="component" value="Unassembled WGS sequence"/>
</dbReference>
<keyword evidence="2" id="KW-1185">Reference proteome</keyword>
<reference evidence="1 2" key="1">
    <citation type="journal article" date="2024" name="BMC Genomics">
        <title>De novo assembly and annotation of Popillia japonica's genome with initial clues to its potential as an invasive pest.</title>
        <authorList>
            <person name="Cucini C."/>
            <person name="Boschi S."/>
            <person name="Funari R."/>
            <person name="Cardaioli E."/>
            <person name="Iannotti N."/>
            <person name="Marturano G."/>
            <person name="Paoli F."/>
            <person name="Bruttini M."/>
            <person name="Carapelli A."/>
            <person name="Frati F."/>
            <person name="Nardi F."/>
        </authorList>
    </citation>
    <scope>NUCLEOTIDE SEQUENCE [LARGE SCALE GENOMIC DNA]</scope>
    <source>
        <strain evidence="1">DMR45628</strain>
    </source>
</reference>
<sequence>MYEEYRKWGQTNRVVSRKVYETIFKTMNIKIKSPHKDTCQTCDKLNMLIKVTKDHETEKTTKMELTKHQDEAEDADESKIRDKKMATECKTKLIYTFDLQQCLLTLAIVTYVSFYKRPLWTFNITLHRCNDSSSFNMMWHEAISGRGANNIASCLFKHFTEIMSPEVEHVILYSDTYSGQNTKLACCYKN</sequence>
<comment type="caution">
    <text evidence="1">The sequence shown here is derived from an EMBL/GenBank/DDBJ whole genome shotgun (WGS) entry which is preliminary data.</text>
</comment>
<dbReference type="EMBL" id="JASPKY010000027">
    <property type="protein sequence ID" value="KAK9751589.1"/>
    <property type="molecule type" value="Genomic_DNA"/>
</dbReference>
<accession>A0AAW1N0I5</accession>
<gene>
    <name evidence="1" type="ORF">QE152_g4983</name>
</gene>
<name>A0AAW1N0I5_POPJA</name>
<dbReference type="AlphaFoldDB" id="A0AAW1N0I5"/>
<organism evidence="1 2">
    <name type="scientific">Popillia japonica</name>
    <name type="common">Japanese beetle</name>
    <dbReference type="NCBI Taxonomy" id="7064"/>
    <lineage>
        <taxon>Eukaryota</taxon>
        <taxon>Metazoa</taxon>
        <taxon>Ecdysozoa</taxon>
        <taxon>Arthropoda</taxon>
        <taxon>Hexapoda</taxon>
        <taxon>Insecta</taxon>
        <taxon>Pterygota</taxon>
        <taxon>Neoptera</taxon>
        <taxon>Endopterygota</taxon>
        <taxon>Coleoptera</taxon>
        <taxon>Polyphaga</taxon>
        <taxon>Scarabaeiformia</taxon>
        <taxon>Scarabaeidae</taxon>
        <taxon>Rutelinae</taxon>
        <taxon>Popillia</taxon>
    </lineage>
</organism>
<dbReference type="PANTHER" id="PTHR10773:SF19">
    <property type="match status" value="1"/>
</dbReference>